<comment type="caution">
    <text evidence="3">The sequence shown here is derived from an EMBL/GenBank/DDBJ whole genome shotgun (WGS) entry which is preliminary data.</text>
</comment>
<dbReference type="InterPro" id="IPR035969">
    <property type="entry name" value="Rab-GAP_TBC_sf"/>
</dbReference>
<evidence type="ECO:0000313" key="3">
    <source>
        <dbReference type="EMBL" id="GMK56512.1"/>
    </source>
</evidence>
<dbReference type="Gene3D" id="1.10.10.750">
    <property type="entry name" value="Ypt/Rab-GAP domain of gyp1p, domain 1"/>
    <property type="match status" value="1"/>
</dbReference>
<gene>
    <name evidence="3" type="ORF">CspeluHIS016_0303520</name>
</gene>
<keyword evidence="4" id="KW-1185">Reference proteome</keyword>
<feature type="region of interest" description="Disordered" evidence="1">
    <location>
        <begin position="130"/>
        <end position="172"/>
    </location>
</feature>
<dbReference type="SMART" id="SM00164">
    <property type="entry name" value="TBC"/>
    <property type="match status" value="1"/>
</dbReference>
<evidence type="ECO:0000259" key="2">
    <source>
        <dbReference type="PROSITE" id="PS50086"/>
    </source>
</evidence>
<protein>
    <recommendedName>
        <fullName evidence="2">Rab-GAP TBC domain-containing protein</fullName>
    </recommendedName>
</protein>
<dbReference type="GO" id="GO:0031267">
    <property type="term" value="F:small GTPase binding"/>
    <property type="evidence" value="ECO:0007669"/>
    <property type="project" value="TreeGrafter"/>
</dbReference>
<organism evidence="3 4">
    <name type="scientific">Cutaneotrichosporon spelunceum</name>
    <dbReference type="NCBI Taxonomy" id="1672016"/>
    <lineage>
        <taxon>Eukaryota</taxon>
        <taxon>Fungi</taxon>
        <taxon>Dikarya</taxon>
        <taxon>Basidiomycota</taxon>
        <taxon>Agaricomycotina</taxon>
        <taxon>Tremellomycetes</taxon>
        <taxon>Trichosporonales</taxon>
        <taxon>Trichosporonaceae</taxon>
        <taxon>Cutaneotrichosporon</taxon>
    </lineage>
</organism>
<proteinExistence type="predicted"/>
<feature type="compositionally biased region" description="Polar residues" evidence="1">
    <location>
        <begin position="1"/>
        <end position="14"/>
    </location>
</feature>
<dbReference type="PANTHER" id="PTHR47219">
    <property type="entry name" value="RAB GTPASE-ACTIVATING PROTEIN 1-LIKE"/>
    <property type="match status" value="1"/>
</dbReference>
<dbReference type="InterPro" id="IPR000195">
    <property type="entry name" value="Rab-GAP-TBC_dom"/>
</dbReference>
<dbReference type="AlphaFoldDB" id="A0AAD3YC24"/>
<dbReference type="Gene3D" id="1.10.8.270">
    <property type="entry name" value="putative rabgap domain of human tbc1 domain family member 14 like domains"/>
    <property type="match status" value="1"/>
</dbReference>
<feature type="domain" description="Rab-GAP TBC" evidence="2">
    <location>
        <begin position="296"/>
        <end position="489"/>
    </location>
</feature>
<evidence type="ECO:0000313" key="4">
    <source>
        <dbReference type="Proteomes" id="UP001222932"/>
    </source>
</evidence>
<dbReference type="FunFam" id="1.10.10.750:FF:000019">
    <property type="entry name" value="Unplaced genomic scaffold supercont1.13, whole genome shotgun sequence"/>
    <property type="match status" value="1"/>
</dbReference>
<dbReference type="PROSITE" id="PS50086">
    <property type="entry name" value="TBC_RABGAP"/>
    <property type="match status" value="1"/>
</dbReference>
<dbReference type="GO" id="GO:0005096">
    <property type="term" value="F:GTPase activator activity"/>
    <property type="evidence" value="ECO:0007669"/>
    <property type="project" value="TreeGrafter"/>
</dbReference>
<dbReference type="EMBL" id="BTCM01000003">
    <property type="protein sequence ID" value="GMK56512.1"/>
    <property type="molecule type" value="Genomic_DNA"/>
</dbReference>
<name>A0AAD3YC24_9TREE</name>
<dbReference type="Pfam" id="PF00566">
    <property type="entry name" value="RabGAP-TBC"/>
    <property type="match status" value="1"/>
</dbReference>
<dbReference type="SUPFAM" id="SSF47923">
    <property type="entry name" value="Ypt/Rab-GAP domain of gyp1p"/>
    <property type="match status" value="2"/>
</dbReference>
<dbReference type="PANTHER" id="PTHR47219:SF15">
    <property type="entry name" value="TBC1 DOMAIN FAMILY MEMBER 12 ISOFORM X1"/>
    <property type="match status" value="1"/>
</dbReference>
<reference evidence="3" key="1">
    <citation type="journal article" date="2023" name="BMC Genomics">
        <title>Chromosome-level genome assemblies of Cutaneotrichosporon spp. (Trichosporonales, Basidiomycota) reveal imbalanced evolution between nucleotide sequences and chromosome synteny.</title>
        <authorList>
            <person name="Kobayashi Y."/>
            <person name="Kayamori A."/>
            <person name="Aoki K."/>
            <person name="Shiwa Y."/>
            <person name="Matsutani M."/>
            <person name="Fujita N."/>
            <person name="Sugita T."/>
            <person name="Iwasaki W."/>
            <person name="Tanaka N."/>
            <person name="Takashima M."/>
        </authorList>
    </citation>
    <scope>NUCLEOTIDE SEQUENCE</scope>
    <source>
        <strain evidence="3">HIS016</strain>
    </source>
</reference>
<dbReference type="InterPro" id="IPR050302">
    <property type="entry name" value="Rab_GAP_TBC_domain"/>
</dbReference>
<reference evidence="3" key="2">
    <citation type="submission" date="2023-06" db="EMBL/GenBank/DDBJ databases">
        <authorList>
            <person name="Kobayashi Y."/>
            <person name="Kayamori A."/>
            <person name="Aoki K."/>
            <person name="Shiwa Y."/>
            <person name="Fujita N."/>
            <person name="Sugita T."/>
            <person name="Iwasaki W."/>
            <person name="Tanaka N."/>
            <person name="Takashima M."/>
        </authorList>
    </citation>
    <scope>NUCLEOTIDE SEQUENCE</scope>
    <source>
        <strain evidence="3">HIS016</strain>
    </source>
</reference>
<dbReference type="Gene3D" id="1.10.472.80">
    <property type="entry name" value="Ypt/Rab-GAP domain of gyp1p, domain 3"/>
    <property type="match status" value="1"/>
</dbReference>
<sequence>MTPSPVESLSSRRQQVVAPIKVTEPSPEVSPARSPITSPTPSQRALSPKPVHAGPLTPDFIASPRFRSMDLHAEEAEGEDEDGDPGGQYENVSLDAPTPASPQVQTATLKDVVDGKPNVPTAIAISVNGSHAGSQRGSIAESLRGSMDVSAPVSGSSTPRRHAPPAHPHPFPIPVSPHSGPVQQVTDVPGKKGGAHGALGVKGVSTMDKFLSRTRMQHLPPKPKAEDETHLHEWEQMMAKAREHDTERRKHQQVLRAERERRLQAVTPRWEALLARDFSVKKVRENQSYRQLWFEGIPSHLRGKAWAMAIGNPLAMHKDAYNGYLRRAQRALENGRFPVDILEQIEVDLDETLPILHVFQRGSPVRDELQELICAWVVYRSDSGRGYAPYITLLAAMFALVSPPAQAFLSLCNFLARPCLHAFYTDTQDEIDAFYRVFENLQADRFPRIYANCKNLGLKLPESYFRSVLVEQVPFEAACRLWDQIVLEGDGYIFRSALAIFGFLEPRLYYPDKGEIASVLEGRNAATAAIAERERERARLRGEQYEESLDGKLSVFGLTEDALFDWLAQDGWKESAFDRLVVREMPD</sequence>
<dbReference type="Proteomes" id="UP001222932">
    <property type="component" value="Unassembled WGS sequence"/>
</dbReference>
<evidence type="ECO:0000256" key="1">
    <source>
        <dbReference type="SAM" id="MobiDB-lite"/>
    </source>
</evidence>
<feature type="region of interest" description="Disordered" evidence="1">
    <location>
        <begin position="1"/>
        <end position="103"/>
    </location>
</feature>
<accession>A0AAD3YC24</accession>
<feature type="compositionally biased region" description="Polar residues" evidence="1">
    <location>
        <begin position="35"/>
        <end position="45"/>
    </location>
</feature>